<feature type="compositionally biased region" description="Low complexity" evidence="1">
    <location>
        <begin position="28"/>
        <end position="46"/>
    </location>
</feature>
<dbReference type="SMART" id="SM00271">
    <property type="entry name" value="DnaJ"/>
    <property type="match status" value="1"/>
</dbReference>
<evidence type="ECO:0000256" key="2">
    <source>
        <dbReference type="SAM" id="Phobius"/>
    </source>
</evidence>
<dbReference type="SUPFAM" id="SSF46565">
    <property type="entry name" value="Chaperone J-domain"/>
    <property type="match status" value="1"/>
</dbReference>
<feature type="region of interest" description="Disordered" evidence="1">
    <location>
        <begin position="238"/>
        <end position="260"/>
    </location>
</feature>
<evidence type="ECO:0000313" key="4">
    <source>
        <dbReference type="Proteomes" id="UP000887540"/>
    </source>
</evidence>
<feature type="region of interest" description="Disordered" evidence="1">
    <location>
        <begin position="490"/>
        <end position="518"/>
    </location>
</feature>
<evidence type="ECO:0000259" key="3">
    <source>
        <dbReference type="PROSITE" id="PS50076"/>
    </source>
</evidence>
<reference evidence="5" key="1">
    <citation type="submission" date="2022-11" db="UniProtKB">
        <authorList>
            <consortium name="WormBaseParasite"/>
        </authorList>
    </citation>
    <scope>IDENTIFICATION</scope>
</reference>
<dbReference type="CDD" id="cd06257">
    <property type="entry name" value="DnaJ"/>
    <property type="match status" value="1"/>
</dbReference>
<evidence type="ECO:0000313" key="5">
    <source>
        <dbReference type="WBParaSite" id="ACRNAN_scaffold5773.g9000.t1"/>
    </source>
</evidence>
<feature type="domain" description="J" evidence="3">
    <location>
        <begin position="643"/>
        <end position="707"/>
    </location>
</feature>
<keyword evidence="4" id="KW-1185">Reference proteome</keyword>
<feature type="compositionally biased region" description="Polar residues" evidence="1">
    <location>
        <begin position="383"/>
        <end position="397"/>
    </location>
</feature>
<sequence length="943" mass="105707">MDQQYSIDDQDQERHFIGNLLSDDEASAARSESSSRSSHKLSSLPSFENVTSNANAIGPSPNQAFWPEPPPPYSPPLSDTFAKWELEAAATGDVFNTFGCGKDKALFPGINSNSSYNPVYTSFTNDLVEDFYSELIKPFEGMPSRVQSKPPPPPSFNQIQQLNAKKALADKKKGRFLQKNMPPSDTELLKRKAEFSSDDLRDPNSFPCLYRQMSEHLPSATTQTSTGILPAGKSYRDVLSTKSTPPQHKPISGVLSAPGNNPKIPTAPILPPHGYSSKVARATSPPMGISSVKKGQSQKGLLPLSIGGVAKLGKNSTVTSAPPATDGLDMGEKAGMEKRAEKQRTIVGLNPIDSQNGNKFGDKSNAKESDSFQKIDRKKKVTKISSNQTSPPQSKSSILAALEIANGKPKNSSGKTTSISKLSEKAKEDQKKSQAFDEQEFEPILTRKNVMKNDVDERMDSDDETFENHTETSDDEDDDVFYAQQNYRLKQKSRRGTDPEPKRLLSSSENMPARKKKNKQQHPLPIVYLIMFLTLVWEALVRFGTWIVNLIVDVACLSYWAIVEAATATAWKIVLVYRSCVHAISAFFKNIFLGLWNALKAGIRLTNGCSSEDQFLVGLEENIVLPTCCEEVLERLYTCHPIDAYSILGLKSDCTLEDIRRHYKRQAYLIRPERRLNFGIEQAHRLLTAAFDLLKEPDLRREYDLELLNRVKLKNSELYSLIYDLRWNIDNSTHILHCDCGMEHLVYRLPEMKPLRYCKKCGERHLAKNNDIWVETRIFGLIWTYYTCLNGICFDITNWANCEHNHLKHIKANSHQAYYRLQNVSLLPGQGDLKKHRCTQGFDDSPIYHANFQAYRNAVERLGGVNSNLSKSTFICCCTNSLLNTVESLESVLEEDYIPGVACCMGGTYIGVSTNASAFSCSRSSVDLDPDRAKRAGRRRRIR</sequence>
<dbReference type="PROSITE" id="PS50076">
    <property type="entry name" value="DNAJ_2"/>
    <property type="match status" value="1"/>
</dbReference>
<feature type="compositionally biased region" description="Basic and acidic residues" evidence="1">
    <location>
        <begin position="360"/>
        <end position="375"/>
    </location>
</feature>
<dbReference type="InterPro" id="IPR036869">
    <property type="entry name" value="J_dom_sf"/>
</dbReference>
<dbReference type="WBParaSite" id="ACRNAN_scaffold5773.g9000.t1">
    <property type="protein sequence ID" value="ACRNAN_scaffold5773.g9000.t1"/>
    <property type="gene ID" value="ACRNAN_scaffold5773.g9000"/>
</dbReference>
<evidence type="ECO:0000256" key="1">
    <source>
        <dbReference type="SAM" id="MobiDB-lite"/>
    </source>
</evidence>
<protein>
    <submittedName>
        <fullName evidence="5">J domain-containing protein</fullName>
    </submittedName>
</protein>
<feature type="region of interest" description="Disordered" evidence="1">
    <location>
        <begin position="18"/>
        <end position="78"/>
    </location>
</feature>
<feature type="compositionally biased region" description="Basic and acidic residues" evidence="1">
    <location>
        <begin position="422"/>
        <end position="435"/>
    </location>
</feature>
<feature type="transmembrane region" description="Helical" evidence="2">
    <location>
        <begin position="546"/>
        <end position="563"/>
    </location>
</feature>
<feature type="compositionally biased region" description="Polar residues" evidence="1">
    <location>
        <begin position="48"/>
        <end position="63"/>
    </location>
</feature>
<dbReference type="PANTHER" id="PTHR44665">
    <property type="entry name" value="DNAJ HOMOLOG SUBFAMILY C MEMBER 14"/>
    <property type="match status" value="1"/>
</dbReference>
<organism evidence="4 5">
    <name type="scientific">Acrobeloides nanus</name>
    <dbReference type="NCBI Taxonomy" id="290746"/>
    <lineage>
        <taxon>Eukaryota</taxon>
        <taxon>Metazoa</taxon>
        <taxon>Ecdysozoa</taxon>
        <taxon>Nematoda</taxon>
        <taxon>Chromadorea</taxon>
        <taxon>Rhabditida</taxon>
        <taxon>Tylenchina</taxon>
        <taxon>Cephalobomorpha</taxon>
        <taxon>Cephaloboidea</taxon>
        <taxon>Cephalobidae</taxon>
        <taxon>Acrobeloides</taxon>
    </lineage>
</organism>
<dbReference type="Proteomes" id="UP000887540">
    <property type="component" value="Unplaced"/>
</dbReference>
<proteinExistence type="predicted"/>
<dbReference type="Pfam" id="PF14901">
    <property type="entry name" value="Jiv90"/>
    <property type="match status" value="1"/>
</dbReference>
<accession>A0A914E719</accession>
<dbReference type="InterPro" id="IPR032843">
    <property type="entry name" value="Jiv"/>
</dbReference>
<feature type="compositionally biased region" description="Polar residues" evidence="1">
    <location>
        <begin position="409"/>
        <end position="421"/>
    </location>
</feature>
<feature type="region of interest" description="Disordered" evidence="1">
    <location>
        <begin position="341"/>
        <end position="477"/>
    </location>
</feature>
<keyword evidence="2" id="KW-0812">Transmembrane</keyword>
<feature type="transmembrane region" description="Helical" evidence="2">
    <location>
        <begin position="575"/>
        <end position="596"/>
    </location>
</feature>
<keyword evidence="2" id="KW-0472">Membrane</keyword>
<dbReference type="InterPro" id="IPR052317">
    <property type="entry name" value="Viral_replicn-host_int_reg"/>
</dbReference>
<dbReference type="InterPro" id="IPR001623">
    <property type="entry name" value="DnaJ_domain"/>
</dbReference>
<name>A0A914E719_9BILA</name>
<dbReference type="PANTHER" id="PTHR44665:SF1">
    <property type="entry name" value="DNAJ HOMOLOG SUBFAMILY C MEMBER 14"/>
    <property type="match status" value="1"/>
</dbReference>
<dbReference type="Gene3D" id="1.10.287.110">
    <property type="entry name" value="DnaJ domain"/>
    <property type="match status" value="1"/>
</dbReference>
<dbReference type="Pfam" id="PF00226">
    <property type="entry name" value="DnaJ"/>
    <property type="match status" value="1"/>
</dbReference>
<keyword evidence="2" id="KW-1133">Transmembrane helix</keyword>
<dbReference type="AlphaFoldDB" id="A0A914E719"/>